<dbReference type="Proteomes" id="UP000297703">
    <property type="component" value="Unassembled WGS sequence"/>
</dbReference>
<keyword evidence="2" id="KW-1185">Reference proteome</keyword>
<gene>
    <name evidence="1" type="ORF">DR999_PMT19119</name>
</gene>
<protein>
    <submittedName>
        <fullName evidence="1">C-type lectin domain family 2 member D-like</fullName>
    </submittedName>
</protein>
<dbReference type="EMBL" id="QXTE01000361">
    <property type="protein sequence ID" value="TFJ98890.1"/>
    <property type="molecule type" value="Genomic_DNA"/>
</dbReference>
<keyword evidence="1" id="KW-0430">Lectin</keyword>
<evidence type="ECO:0000313" key="2">
    <source>
        <dbReference type="Proteomes" id="UP000297703"/>
    </source>
</evidence>
<organism evidence="1 2">
    <name type="scientific">Platysternon megacephalum</name>
    <name type="common">big-headed turtle</name>
    <dbReference type="NCBI Taxonomy" id="55544"/>
    <lineage>
        <taxon>Eukaryota</taxon>
        <taxon>Metazoa</taxon>
        <taxon>Chordata</taxon>
        <taxon>Craniata</taxon>
        <taxon>Vertebrata</taxon>
        <taxon>Euteleostomi</taxon>
        <taxon>Archelosauria</taxon>
        <taxon>Testudinata</taxon>
        <taxon>Testudines</taxon>
        <taxon>Cryptodira</taxon>
        <taxon>Durocryptodira</taxon>
        <taxon>Testudinoidea</taxon>
        <taxon>Platysternidae</taxon>
        <taxon>Platysternon</taxon>
    </lineage>
</organism>
<evidence type="ECO:0000313" key="1">
    <source>
        <dbReference type="EMBL" id="TFJ98890.1"/>
    </source>
</evidence>
<reference evidence="1 2" key="1">
    <citation type="submission" date="2019-04" db="EMBL/GenBank/DDBJ databases">
        <title>Draft genome of the big-headed turtle Platysternon megacephalum.</title>
        <authorList>
            <person name="Gong S."/>
        </authorList>
    </citation>
    <scope>NUCLEOTIDE SEQUENCE [LARGE SCALE GENOMIC DNA]</scope>
    <source>
        <strain evidence="1">DO16091913</strain>
        <tissue evidence="1">Muscle</tissue>
    </source>
</reference>
<accession>A0A4D9DN56</accession>
<sequence length="107" mass="11896">MTGPSPVPRSSMLLLRTCPEALNRFSFMDASSPRNRSQKKNCDAQSWQKRCHGLATRWQHRALSWVCSLALWHHSLGPAAWEGSRNHFTDLNAGAGNPLAGGSRVIR</sequence>
<dbReference type="AlphaFoldDB" id="A0A4D9DN56"/>
<comment type="caution">
    <text evidence="1">The sequence shown here is derived from an EMBL/GenBank/DDBJ whole genome shotgun (WGS) entry which is preliminary data.</text>
</comment>
<proteinExistence type="predicted"/>
<reference evidence="1 2" key="2">
    <citation type="submission" date="2019-04" db="EMBL/GenBank/DDBJ databases">
        <title>The genome sequence of big-headed turtle.</title>
        <authorList>
            <person name="Gong S."/>
        </authorList>
    </citation>
    <scope>NUCLEOTIDE SEQUENCE [LARGE SCALE GENOMIC DNA]</scope>
    <source>
        <strain evidence="1">DO16091913</strain>
        <tissue evidence="1">Muscle</tissue>
    </source>
</reference>
<name>A0A4D9DN56_9SAUR</name>
<dbReference type="GO" id="GO:0030246">
    <property type="term" value="F:carbohydrate binding"/>
    <property type="evidence" value="ECO:0007669"/>
    <property type="project" value="UniProtKB-KW"/>
</dbReference>